<dbReference type="HOGENOM" id="CLU_2686050_0_0_5"/>
<dbReference type="EMBL" id="CP002026">
    <property type="protein sequence ID" value="ADH87606.1"/>
    <property type="molecule type" value="Genomic_DNA"/>
</dbReference>
<dbReference type="eggNOG" id="ENOG50315CP">
    <property type="taxonomic scope" value="Bacteria"/>
</dbReference>
<proteinExistence type="predicted"/>
<evidence type="ECO:0000313" key="3">
    <source>
        <dbReference type="Proteomes" id="UP000006633"/>
    </source>
</evidence>
<organism evidence="2 3">
    <name type="scientific">Ancylobacter novellus (strain ATCC 8093 / DSM 506 / JCM 20403 / CCM 1077 / IAM 12100 / NBRC 12443 / NCIMB 10456)</name>
    <name type="common">Starkeya novella</name>
    <dbReference type="NCBI Taxonomy" id="639283"/>
    <lineage>
        <taxon>Bacteria</taxon>
        <taxon>Pseudomonadati</taxon>
        <taxon>Pseudomonadota</taxon>
        <taxon>Alphaproteobacteria</taxon>
        <taxon>Hyphomicrobiales</taxon>
        <taxon>Xanthobacteraceae</taxon>
        <taxon>Ancylobacter</taxon>
    </lineage>
</organism>
<keyword evidence="3" id="KW-1185">Reference proteome</keyword>
<evidence type="ECO:0000256" key="1">
    <source>
        <dbReference type="SAM" id="MobiDB-lite"/>
    </source>
</evidence>
<gene>
    <name evidence="2" type="ordered locus">Snov_0272</name>
</gene>
<dbReference type="RefSeq" id="WP_013165111.1">
    <property type="nucleotide sequence ID" value="NC_014217.1"/>
</dbReference>
<dbReference type="OrthoDB" id="8451598at2"/>
<sequence>MSSEDQPAPEAQPSQRWEASQQNAHWREIGLPALAAAAPYNAAKQTVSDAPGTGAARTDEAKIVTIRDVEYFAA</sequence>
<dbReference type="KEGG" id="sno:Snov_0272"/>
<accession>D7A1Z0</accession>
<dbReference type="AlphaFoldDB" id="D7A1Z0"/>
<reference evidence="2 3" key="1">
    <citation type="journal article" date="2012" name="Stand. Genomic Sci.">
        <title>Complete genome sequence of the facultatively chemolithoautotrophic and methylotrophic alpha Proteobacterium Starkeya novella type strain (ATCC 8093(T)).</title>
        <authorList>
            <person name="Kappler U."/>
            <person name="Davenport K."/>
            <person name="Beatson S."/>
            <person name="Lucas S."/>
            <person name="Lapidus A."/>
            <person name="Copeland A."/>
            <person name="Berry K.W."/>
            <person name="Glavina Del Rio T."/>
            <person name="Hammon N."/>
            <person name="Dalin E."/>
            <person name="Tice H."/>
            <person name="Pitluck S."/>
            <person name="Richardson P."/>
            <person name="Bruce D."/>
            <person name="Goodwin L.A."/>
            <person name="Han C."/>
            <person name="Tapia R."/>
            <person name="Detter J.C."/>
            <person name="Chang Y.J."/>
            <person name="Jeffries C.D."/>
            <person name="Land M."/>
            <person name="Hauser L."/>
            <person name="Kyrpides N.C."/>
            <person name="Goker M."/>
            <person name="Ivanova N."/>
            <person name="Klenk H.P."/>
            <person name="Woyke T."/>
        </authorList>
    </citation>
    <scope>NUCLEOTIDE SEQUENCE [LARGE SCALE GENOMIC DNA]</scope>
    <source>
        <strain evidence="3">ATCC 8093 / DSM 506 / JCM 20403 / CCM 1077 / IAM 12100 / NBRC 12443 / NCIMB 10456</strain>
    </source>
</reference>
<dbReference type="Proteomes" id="UP000006633">
    <property type="component" value="Chromosome"/>
</dbReference>
<feature type="compositionally biased region" description="Polar residues" evidence="1">
    <location>
        <begin position="12"/>
        <end position="24"/>
    </location>
</feature>
<evidence type="ECO:0000313" key="2">
    <source>
        <dbReference type="EMBL" id="ADH87606.1"/>
    </source>
</evidence>
<protein>
    <submittedName>
        <fullName evidence="2">Uncharacterized protein</fullName>
    </submittedName>
</protein>
<name>D7A1Z0_ANCN5</name>
<dbReference type="STRING" id="639283.Snov_0272"/>
<feature type="region of interest" description="Disordered" evidence="1">
    <location>
        <begin position="1"/>
        <end position="24"/>
    </location>
</feature>